<evidence type="ECO:0000259" key="4">
    <source>
        <dbReference type="PROSITE" id="PS50887"/>
    </source>
</evidence>
<dbReference type="PROSITE" id="PS50883">
    <property type="entry name" value="EAL"/>
    <property type="match status" value="1"/>
</dbReference>
<dbReference type="Pfam" id="PF00990">
    <property type="entry name" value="GGDEF"/>
    <property type="match status" value="1"/>
</dbReference>
<feature type="transmembrane region" description="Helical" evidence="2">
    <location>
        <begin position="21"/>
        <end position="42"/>
    </location>
</feature>
<dbReference type="InterPro" id="IPR035965">
    <property type="entry name" value="PAS-like_dom_sf"/>
</dbReference>
<feature type="transmembrane region" description="Helical" evidence="2">
    <location>
        <begin position="115"/>
        <end position="132"/>
    </location>
</feature>
<dbReference type="SMART" id="SM00267">
    <property type="entry name" value="GGDEF"/>
    <property type="match status" value="1"/>
</dbReference>
<evidence type="ECO:0000313" key="6">
    <source>
        <dbReference type="Proteomes" id="UP000759298"/>
    </source>
</evidence>
<evidence type="ECO:0000259" key="3">
    <source>
        <dbReference type="PROSITE" id="PS50883"/>
    </source>
</evidence>
<dbReference type="PANTHER" id="PTHR44757:SF2">
    <property type="entry name" value="BIOFILM ARCHITECTURE MAINTENANCE PROTEIN MBAA"/>
    <property type="match status" value="1"/>
</dbReference>
<dbReference type="EMBL" id="JAHWXP010000002">
    <property type="protein sequence ID" value="MBY8336902.1"/>
    <property type="molecule type" value="Genomic_DNA"/>
</dbReference>
<sequence length="769" mass="86226">MAILGERNLLLAWRLRELTSHLPSLCALHSFAAVACVVALWGHPAATYGLPWAAMIALCNFRQWRLSLDFYPDTIDVTHLHKFHRELQIAANTETAFWVLGAVVFFPTLFHAHPVFFAVLTAGLLASSVIAYRSMPAPLTSYLGGAMLAAAVLSFTMRDEFSWPSLVLALVFGYALIRSTRRQGRQFEQSCREQFDQQRTAETVKLLLHEYEASSSDWLWEVDEGNCLMNVCERFGHAAGVDRDFLEGRELVGLFDAGPARERLATLLLDRVPFRDLALEITAGGEKRWWTISGNPTSDGSVRGVLRDVTESRQTEQRVARMARYDQLTELANRHLFNESLTELLAGNGRRRRIALLYIDLDHFKSVNDTLGHHVGDGLVRAAARRILGVVREHDLAARLGGDEFAVLLTRVSNLETVHQCAERIVDAMAQPFNIDGQTVRVSASVGVGYSPDEGVDGEELMRRADLALYAAKRAGRSTFADYDPSLNHNEHARRNLELDLRTAIAEGQFTLVYQPQVCLKTGEWTGKETLVRWEHPVRGRILPGEFIDIAEDTGLIIPLGEWIIRQAIEEAASWDEPHRIAINLSPVQMCNPNLVTVLTNAIAEAQIDPQRVEIEITESALMHDSETNVELLHRLRDLGVRIALDDFGTGYSSLNYLRAFPFDKIKIDRCFVSEMLERADCRAIVRNVIMLARALGMETTAEGVETKEQYDWLRRHGCLEAQGYYISRPLESEMAARPAASREESGPDQLPAPEQIASNVHPIRCQLA</sequence>
<dbReference type="SUPFAM" id="SSF55073">
    <property type="entry name" value="Nucleotide cyclase"/>
    <property type="match status" value="1"/>
</dbReference>
<dbReference type="Gene3D" id="3.20.20.450">
    <property type="entry name" value="EAL domain"/>
    <property type="match status" value="1"/>
</dbReference>
<dbReference type="InterPro" id="IPR000160">
    <property type="entry name" value="GGDEF_dom"/>
</dbReference>
<dbReference type="CDD" id="cd01948">
    <property type="entry name" value="EAL"/>
    <property type="match status" value="1"/>
</dbReference>
<gene>
    <name evidence="5" type="ORF">KYN89_07555</name>
</gene>
<reference evidence="5 6" key="1">
    <citation type="submission" date="2021-07" db="EMBL/GenBank/DDBJ databases">
        <title>Alteriqipengyuania abyssalis NZ-12B nov, sp.nov isolated from deep sea sponge in pacific ocean.</title>
        <authorList>
            <person name="Tareen S."/>
            <person name="Wink J."/>
        </authorList>
    </citation>
    <scope>NUCLEOTIDE SEQUENCE [LARGE SCALE GENOMIC DNA]</scope>
    <source>
        <strain evidence="5 6">NZ-12B</strain>
    </source>
</reference>
<dbReference type="SUPFAM" id="SSF141868">
    <property type="entry name" value="EAL domain-like"/>
    <property type="match status" value="1"/>
</dbReference>
<dbReference type="Gene3D" id="3.30.450.20">
    <property type="entry name" value="PAS domain"/>
    <property type="match status" value="1"/>
</dbReference>
<dbReference type="Gene3D" id="3.30.70.270">
    <property type="match status" value="1"/>
</dbReference>
<evidence type="ECO:0000256" key="2">
    <source>
        <dbReference type="SAM" id="Phobius"/>
    </source>
</evidence>
<accession>A0ABS7PCV3</accession>
<comment type="caution">
    <text evidence="5">The sequence shown here is derived from an EMBL/GenBank/DDBJ whole genome shotgun (WGS) entry which is preliminary data.</text>
</comment>
<dbReference type="InterPro" id="IPR035919">
    <property type="entry name" value="EAL_sf"/>
</dbReference>
<dbReference type="InterPro" id="IPR001633">
    <property type="entry name" value="EAL_dom"/>
</dbReference>
<dbReference type="InterPro" id="IPR052155">
    <property type="entry name" value="Biofilm_reg_signaling"/>
</dbReference>
<feature type="region of interest" description="Disordered" evidence="1">
    <location>
        <begin position="737"/>
        <end position="756"/>
    </location>
</feature>
<feature type="domain" description="GGDEF" evidence="4">
    <location>
        <begin position="352"/>
        <end position="485"/>
    </location>
</feature>
<dbReference type="PANTHER" id="PTHR44757">
    <property type="entry name" value="DIGUANYLATE CYCLASE DGCP"/>
    <property type="match status" value="1"/>
</dbReference>
<dbReference type="Proteomes" id="UP000759298">
    <property type="component" value="Unassembled WGS sequence"/>
</dbReference>
<dbReference type="PROSITE" id="PS50887">
    <property type="entry name" value="GGDEF"/>
    <property type="match status" value="1"/>
</dbReference>
<dbReference type="InterPro" id="IPR043128">
    <property type="entry name" value="Rev_trsase/Diguanyl_cyclase"/>
</dbReference>
<feature type="transmembrane region" description="Helical" evidence="2">
    <location>
        <begin position="139"/>
        <end position="155"/>
    </location>
</feature>
<evidence type="ECO:0000256" key="1">
    <source>
        <dbReference type="SAM" id="MobiDB-lite"/>
    </source>
</evidence>
<keyword evidence="6" id="KW-1185">Reference proteome</keyword>
<dbReference type="InterPro" id="IPR029787">
    <property type="entry name" value="Nucleotide_cyclase"/>
</dbReference>
<dbReference type="NCBIfam" id="TIGR00254">
    <property type="entry name" value="GGDEF"/>
    <property type="match status" value="1"/>
</dbReference>
<feature type="domain" description="EAL" evidence="3">
    <location>
        <begin position="494"/>
        <end position="744"/>
    </location>
</feature>
<dbReference type="Pfam" id="PF00563">
    <property type="entry name" value="EAL"/>
    <property type="match status" value="1"/>
</dbReference>
<organism evidence="5 6">
    <name type="scientific">Alteriqipengyuania abyssalis</name>
    <dbReference type="NCBI Taxonomy" id="2860200"/>
    <lineage>
        <taxon>Bacteria</taxon>
        <taxon>Pseudomonadati</taxon>
        <taxon>Pseudomonadota</taxon>
        <taxon>Alphaproteobacteria</taxon>
        <taxon>Sphingomonadales</taxon>
        <taxon>Erythrobacteraceae</taxon>
        <taxon>Alteriqipengyuania</taxon>
    </lineage>
</organism>
<keyword evidence="2" id="KW-0472">Membrane</keyword>
<evidence type="ECO:0000313" key="5">
    <source>
        <dbReference type="EMBL" id="MBY8336902.1"/>
    </source>
</evidence>
<dbReference type="SUPFAM" id="SSF55785">
    <property type="entry name" value="PYP-like sensor domain (PAS domain)"/>
    <property type="match status" value="1"/>
</dbReference>
<protein>
    <submittedName>
        <fullName evidence="5">EAL domain-containing protein</fullName>
    </submittedName>
</protein>
<keyword evidence="2" id="KW-1133">Transmembrane helix</keyword>
<keyword evidence="2" id="KW-0812">Transmembrane</keyword>
<dbReference type="SMART" id="SM00052">
    <property type="entry name" value="EAL"/>
    <property type="match status" value="1"/>
</dbReference>
<name>A0ABS7PCV3_9SPHN</name>
<proteinExistence type="predicted"/>
<dbReference type="CDD" id="cd01949">
    <property type="entry name" value="GGDEF"/>
    <property type="match status" value="1"/>
</dbReference>